<keyword evidence="3" id="KW-1185">Reference proteome</keyword>
<dbReference type="Proteomes" id="UP001529510">
    <property type="component" value="Unassembled WGS sequence"/>
</dbReference>
<sequence length="176" mass="19401">MDPLASRLSIPVTEQSVTKGSSSFSPGHSADMDTDRILCRIRQGPRTHEQHIHFALLCVGSPFTVGVAEEERDATEPLTAWIMREMAATPERVHTLASTTEPVHKMAATAVPVRKMAAAPVCAHKMAATEEPFTRWRREWSFITSQLLYQGLKSSFQAKSSYGYCSSVKSSQSCLS</sequence>
<protein>
    <submittedName>
        <fullName evidence="2">Uncharacterized protein</fullName>
    </submittedName>
</protein>
<evidence type="ECO:0000256" key="1">
    <source>
        <dbReference type="SAM" id="MobiDB-lite"/>
    </source>
</evidence>
<evidence type="ECO:0000313" key="3">
    <source>
        <dbReference type="Proteomes" id="UP001529510"/>
    </source>
</evidence>
<organism evidence="2 3">
    <name type="scientific">Cirrhinus mrigala</name>
    <name type="common">Mrigala</name>
    <dbReference type="NCBI Taxonomy" id="683832"/>
    <lineage>
        <taxon>Eukaryota</taxon>
        <taxon>Metazoa</taxon>
        <taxon>Chordata</taxon>
        <taxon>Craniata</taxon>
        <taxon>Vertebrata</taxon>
        <taxon>Euteleostomi</taxon>
        <taxon>Actinopterygii</taxon>
        <taxon>Neopterygii</taxon>
        <taxon>Teleostei</taxon>
        <taxon>Ostariophysi</taxon>
        <taxon>Cypriniformes</taxon>
        <taxon>Cyprinidae</taxon>
        <taxon>Labeoninae</taxon>
        <taxon>Labeonini</taxon>
        <taxon>Cirrhinus</taxon>
    </lineage>
</organism>
<proteinExistence type="predicted"/>
<accession>A0ABD0MGD2</accession>
<name>A0ABD0MGD2_CIRMR</name>
<dbReference type="AlphaFoldDB" id="A0ABD0MGD2"/>
<feature type="compositionally biased region" description="Polar residues" evidence="1">
    <location>
        <begin position="12"/>
        <end position="26"/>
    </location>
</feature>
<gene>
    <name evidence="2" type="ORF">M9458_055332</name>
</gene>
<feature type="region of interest" description="Disordered" evidence="1">
    <location>
        <begin position="1"/>
        <end position="29"/>
    </location>
</feature>
<evidence type="ECO:0000313" key="2">
    <source>
        <dbReference type="EMBL" id="KAL0149294.1"/>
    </source>
</evidence>
<reference evidence="2 3" key="1">
    <citation type="submission" date="2024-05" db="EMBL/GenBank/DDBJ databases">
        <title>Genome sequencing and assembly of Indian major carp, Cirrhinus mrigala (Hamilton, 1822).</title>
        <authorList>
            <person name="Mohindra V."/>
            <person name="Chowdhury L.M."/>
            <person name="Lal K."/>
            <person name="Jena J.K."/>
        </authorList>
    </citation>
    <scope>NUCLEOTIDE SEQUENCE [LARGE SCALE GENOMIC DNA]</scope>
    <source>
        <strain evidence="2">CM1030</strain>
        <tissue evidence="2">Blood</tissue>
    </source>
</reference>
<dbReference type="EMBL" id="JAMKFB020000477">
    <property type="protein sequence ID" value="KAL0149294.1"/>
    <property type="molecule type" value="Genomic_DNA"/>
</dbReference>
<comment type="caution">
    <text evidence="2">The sequence shown here is derived from an EMBL/GenBank/DDBJ whole genome shotgun (WGS) entry which is preliminary data.</text>
</comment>